<feature type="chain" id="PRO_5008627316" description="Apple domain-containing protein" evidence="1">
    <location>
        <begin position="18"/>
        <end position="187"/>
    </location>
</feature>
<keyword evidence="1" id="KW-0732">Signal</keyword>
<keyword evidence="3" id="KW-1185">Reference proteome</keyword>
<dbReference type="AlphaFoldDB" id="A0A1B9GSX8"/>
<dbReference type="OrthoDB" id="2564134at2759"/>
<dbReference type="EMBL" id="KI669501">
    <property type="protein sequence ID" value="OCF34126.1"/>
    <property type="molecule type" value="Genomic_DNA"/>
</dbReference>
<dbReference type="Proteomes" id="UP000092666">
    <property type="component" value="Unassembled WGS sequence"/>
</dbReference>
<feature type="signal peptide" evidence="1">
    <location>
        <begin position="1"/>
        <end position="17"/>
    </location>
</feature>
<name>A0A1B9GSX8_9TREE</name>
<sequence length="187" mass="20469">MRFILLVFLMALPAILALPSPNDFGGLSTSLFSRFTSFLNSREPRPISPLSENEHELSAPTQRGVEVEALSAKRYKTSSSYPKCNKGGKRNGYAHYPGWKIVGDDLSGALPVVPRPNCIKVCDGYGDACSGTYFDDASNKCFLKGNKVQKWQFVETDQEGDSVDLIGGCAAWSEVVPAEMDETCCRD</sequence>
<accession>A0A1B9GSX8</accession>
<evidence type="ECO:0000256" key="1">
    <source>
        <dbReference type="SAM" id="SignalP"/>
    </source>
</evidence>
<evidence type="ECO:0000313" key="2">
    <source>
        <dbReference type="EMBL" id="OCF34126.1"/>
    </source>
</evidence>
<proteinExistence type="predicted"/>
<evidence type="ECO:0008006" key="4">
    <source>
        <dbReference type="Google" id="ProtNLM"/>
    </source>
</evidence>
<gene>
    <name evidence="2" type="ORF">I316_04075</name>
</gene>
<reference evidence="2 3" key="1">
    <citation type="submission" date="2013-07" db="EMBL/GenBank/DDBJ databases">
        <title>The Genome Sequence of Cryptococcus heveanensis BCC8398.</title>
        <authorList>
            <consortium name="The Broad Institute Genome Sequencing Platform"/>
            <person name="Cuomo C."/>
            <person name="Litvintseva A."/>
            <person name="Chen Y."/>
            <person name="Heitman J."/>
            <person name="Sun S."/>
            <person name="Springer D."/>
            <person name="Dromer F."/>
            <person name="Young S.K."/>
            <person name="Zeng Q."/>
            <person name="Gargeya S."/>
            <person name="Fitzgerald M."/>
            <person name="Abouelleil A."/>
            <person name="Alvarado L."/>
            <person name="Berlin A.M."/>
            <person name="Chapman S.B."/>
            <person name="Dewar J."/>
            <person name="Goldberg J."/>
            <person name="Griggs A."/>
            <person name="Gujja S."/>
            <person name="Hansen M."/>
            <person name="Howarth C."/>
            <person name="Imamovic A."/>
            <person name="Larimer J."/>
            <person name="McCowan C."/>
            <person name="Murphy C."/>
            <person name="Pearson M."/>
            <person name="Priest M."/>
            <person name="Roberts A."/>
            <person name="Saif S."/>
            <person name="Shea T."/>
            <person name="Sykes S."/>
            <person name="Wortman J."/>
            <person name="Nusbaum C."/>
            <person name="Birren B."/>
        </authorList>
    </citation>
    <scope>NUCLEOTIDE SEQUENCE [LARGE SCALE GENOMIC DNA]</scope>
    <source>
        <strain evidence="2 3">BCC8398</strain>
    </source>
</reference>
<protein>
    <recommendedName>
        <fullName evidence="4">Apple domain-containing protein</fullName>
    </recommendedName>
</protein>
<organism evidence="2 3">
    <name type="scientific">Kwoniella heveanensis BCC8398</name>
    <dbReference type="NCBI Taxonomy" id="1296120"/>
    <lineage>
        <taxon>Eukaryota</taxon>
        <taxon>Fungi</taxon>
        <taxon>Dikarya</taxon>
        <taxon>Basidiomycota</taxon>
        <taxon>Agaricomycotina</taxon>
        <taxon>Tremellomycetes</taxon>
        <taxon>Tremellales</taxon>
        <taxon>Cryptococcaceae</taxon>
        <taxon>Kwoniella</taxon>
    </lineage>
</organism>
<reference evidence="3" key="2">
    <citation type="submission" date="2013-12" db="EMBL/GenBank/DDBJ databases">
        <title>Evolution of pathogenesis and genome organization in the Tremellales.</title>
        <authorList>
            <person name="Cuomo C."/>
            <person name="Litvintseva A."/>
            <person name="Heitman J."/>
            <person name="Chen Y."/>
            <person name="Sun S."/>
            <person name="Springer D."/>
            <person name="Dromer F."/>
            <person name="Young S."/>
            <person name="Zeng Q."/>
            <person name="Chapman S."/>
            <person name="Gujja S."/>
            <person name="Saif S."/>
            <person name="Birren B."/>
        </authorList>
    </citation>
    <scope>NUCLEOTIDE SEQUENCE [LARGE SCALE GENOMIC DNA]</scope>
    <source>
        <strain evidence="3">BCC8398</strain>
    </source>
</reference>
<evidence type="ECO:0000313" key="3">
    <source>
        <dbReference type="Proteomes" id="UP000092666"/>
    </source>
</evidence>